<reference evidence="9 10" key="2">
    <citation type="submission" date="2019-09" db="EMBL/GenBank/DDBJ databases">
        <authorList>
            <person name="Jin C."/>
        </authorList>
    </citation>
    <scope>NUCLEOTIDE SEQUENCE [LARGE SCALE GENOMIC DNA]</scope>
    <source>
        <strain evidence="9 10">AN110305</strain>
    </source>
</reference>
<dbReference type="PANTHER" id="PTHR37937:SF1">
    <property type="entry name" value="CONJUGATIVE TRANSFER: DNA TRANSPORT"/>
    <property type="match status" value="1"/>
</dbReference>
<evidence type="ECO:0000256" key="5">
    <source>
        <dbReference type="ARBA" id="ARBA00022989"/>
    </source>
</evidence>
<dbReference type="PANTHER" id="PTHR37937">
    <property type="entry name" value="CONJUGATIVE TRANSFER: DNA TRANSPORT"/>
    <property type="match status" value="1"/>
</dbReference>
<sequence length="617" mass="65920">MVSMNARSATLTPIAPLVVAGLVAAVYVGIAVPWTVAHLVAPSDWVVPRFSAVPRALFRNGVAGLIGPHGSTTWFAVATTVELTVLVGIATSVVVFIRRHVSTPDGRAAMSKAASWSDMRGSPLATRTKELRPSLGLRSRRQLGGDDLGVKLGTIGGREVRKSFEDAELVVMGPRSNKTSACVVPEVLSACGVVVATSNKPDVWQLTRSLREEVGETFTFDPQRVVHAEQTFWVNLLRYVRDVDSAARLAKPFMQEVGGGSGQATLRSDPFFTTAAEDTLTLLLLAAGVGLKNLRDVLIWVANRSHAPAGILDQQGFPALGAMLRGTLDLPPETRGGVFANVLAALGSLRSESNLRWVTPPNTWQLPPRSGQVVELDMWELIASGHSRPATLYLLSREGEGTARPIITAFVKELLTLMTEAARARGGRLDPPATVVLDEAANICKLDSLPSLYSFCGSMGIMLTTIVQSRNQGREVWGRDGFDALWSAATIKLVGAGVSDADLAEDLSRLVGEHEVTKLSTSTGAGGRSTSASLHRERIMEAADIAALPKTHALLLTSGRRPGMLRLAPWYSERDAADITARYQQATSEIQQAAVAYLGADNPVARALLQQHGSGQP</sequence>
<name>A0A5B2XFE0_9PSEU</name>
<evidence type="ECO:0000256" key="4">
    <source>
        <dbReference type="ARBA" id="ARBA00022692"/>
    </source>
</evidence>
<evidence type="ECO:0000256" key="1">
    <source>
        <dbReference type="ARBA" id="ARBA00004651"/>
    </source>
</evidence>
<dbReference type="GO" id="GO:0005886">
    <property type="term" value="C:plasma membrane"/>
    <property type="evidence" value="ECO:0007669"/>
    <property type="project" value="UniProtKB-SubCell"/>
</dbReference>
<evidence type="ECO:0000256" key="6">
    <source>
        <dbReference type="ARBA" id="ARBA00023136"/>
    </source>
</evidence>
<dbReference type="AlphaFoldDB" id="A0A5B2XFE0"/>
<evidence type="ECO:0000259" key="8">
    <source>
        <dbReference type="Pfam" id="PF12696"/>
    </source>
</evidence>
<feature type="transmembrane region" description="Helical" evidence="7">
    <location>
        <begin position="12"/>
        <end position="36"/>
    </location>
</feature>
<proteinExistence type="inferred from homology"/>
<evidence type="ECO:0000256" key="2">
    <source>
        <dbReference type="ARBA" id="ARBA00008806"/>
    </source>
</evidence>
<dbReference type="SUPFAM" id="SSF52540">
    <property type="entry name" value="P-loop containing nucleoside triphosphate hydrolases"/>
    <property type="match status" value="1"/>
</dbReference>
<organism evidence="9 10">
    <name type="scientific">Solihabitans fulvus</name>
    <dbReference type="NCBI Taxonomy" id="1892852"/>
    <lineage>
        <taxon>Bacteria</taxon>
        <taxon>Bacillati</taxon>
        <taxon>Actinomycetota</taxon>
        <taxon>Actinomycetes</taxon>
        <taxon>Pseudonocardiales</taxon>
        <taxon>Pseudonocardiaceae</taxon>
        <taxon>Solihabitans</taxon>
    </lineage>
</organism>
<reference evidence="9 10" key="1">
    <citation type="submission" date="2019-09" db="EMBL/GenBank/DDBJ databases">
        <title>Goodfellowia gen. nov., a new genus of the Pseudonocardineae related to Actinoalloteichus, containing Goodfellowia coeruleoviolacea gen. nov., comb. nov. gen. nov., comb. nov.</title>
        <authorList>
            <person name="Labeda D."/>
        </authorList>
    </citation>
    <scope>NUCLEOTIDE SEQUENCE [LARGE SCALE GENOMIC DNA]</scope>
    <source>
        <strain evidence="9 10">AN110305</strain>
    </source>
</reference>
<dbReference type="InterPro" id="IPR051539">
    <property type="entry name" value="T4SS-coupling_protein"/>
</dbReference>
<dbReference type="Pfam" id="PF02534">
    <property type="entry name" value="T4SS-DNA_transf"/>
    <property type="match status" value="1"/>
</dbReference>
<dbReference type="Pfam" id="PF12696">
    <property type="entry name" value="TraG-D_C"/>
    <property type="match status" value="1"/>
</dbReference>
<evidence type="ECO:0000313" key="10">
    <source>
        <dbReference type="Proteomes" id="UP000323454"/>
    </source>
</evidence>
<comment type="subcellular location">
    <subcellularLocation>
        <location evidence="1">Cell membrane</location>
        <topology evidence="1">Multi-pass membrane protein</topology>
    </subcellularLocation>
</comment>
<comment type="caution">
    <text evidence="9">The sequence shown here is derived from an EMBL/GenBank/DDBJ whole genome shotgun (WGS) entry which is preliminary data.</text>
</comment>
<dbReference type="OrthoDB" id="226701at2"/>
<keyword evidence="4 7" id="KW-0812">Transmembrane</keyword>
<feature type="transmembrane region" description="Helical" evidence="7">
    <location>
        <begin position="74"/>
        <end position="97"/>
    </location>
</feature>
<keyword evidence="10" id="KW-1185">Reference proteome</keyword>
<evidence type="ECO:0000256" key="3">
    <source>
        <dbReference type="ARBA" id="ARBA00022475"/>
    </source>
</evidence>
<keyword evidence="3" id="KW-1003">Cell membrane</keyword>
<comment type="similarity">
    <text evidence="2">Belongs to the VirD4/TraG family.</text>
</comment>
<dbReference type="CDD" id="cd01127">
    <property type="entry name" value="TrwB_TraG_TraD_VirD4"/>
    <property type="match status" value="1"/>
</dbReference>
<protein>
    <submittedName>
        <fullName evidence="9">TraM recognition domain-containing protein</fullName>
    </submittedName>
</protein>
<keyword evidence="5 7" id="KW-1133">Transmembrane helix</keyword>
<feature type="domain" description="TraD/TraG TraM recognition site" evidence="8">
    <location>
        <begin position="432"/>
        <end position="550"/>
    </location>
</feature>
<evidence type="ECO:0000313" key="9">
    <source>
        <dbReference type="EMBL" id="KAA2261522.1"/>
    </source>
</evidence>
<dbReference type="EMBL" id="VUOB01000028">
    <property type="protein sequence ID" value="KAA2261522.1"/>
    <property type="molecule type" value="Genomic_DNA"/>
</dbReference>
<accession>A0A5B2XFE0</accession>
<dbReference type="InterPro" id="IPR032689">
    <property type="entry name" value="TraG-D_C"/>
</dbReference>
<gene>
    <name evidence="9" type="ORF">F0L68_17265</name>
</gene>
<evidence type="ECO:0000256" key="7">
    <source>
        <dbReference type="SAM" id="Phobius"/>
    </source>
</evidence>
<dbReference type="Proteomes" id="UP000323454">
    <property type="component" value="Unassembled WGS sequence"/>
</dbReference>
<dbReference type="InterPro" id="IPR027417">
    <property type="entry name" value="P-loop_NTPase"/>
</dbReference>
<keyword evidence="6 7" id="KW-0472">Membrane</keyword>
<dbReference type="InterPro" id="IPR003688">
    <property type="entry name" value="TraG/VirD4"/>
</dbReference>
<dbReference type="Gene3D" id="3.40.50.300">
    <property type="entry name" value="P-loop containing nucleotide triphosphate hydrolases"/>
    <property type="match status" value="1"/>
</dbReference>